<protein>
    <recommendedName>
        <fullName evidence="2">Phytase-like domain-containing protein</fullName>
    </recommendedName>
</protein>
<dbReference type="PANTHER" id="PTHR37957:SF1">
    <property type="entry name" value="PHYTASE-LIKE DOMAIN-CONTAINING PROTEIN"/>
    <property type="match status" value="1"/>
</dbReference>
<dbReference type="EMBL" id="FCOX02000018">
    <property type="protein sequence ID" value="SAK79143.1"/>
    <property type="molecule type" value="Genomic_DNA"/>
</dbReference>
<organism evidence="3 4">
    <name type="scientific">Caballeronia calidae</name>
    <dbReference type="NCBI Taxonomy" id="1777139"/>
    <lineage>
        <taxon>Bacteria</taxon>
        <taxon>Pseudomonadati</taxon>
        <taxon>Pseudomonadota</taxon>
        <taxon>Betaproteobacteria</taxon>
        <taxon>Burkholderiales</taxon>
        <taxon>Burkholderiaceae</taxon>
        <taxon>Caballeronia</taxon>
    </lineage>
</organism>
<dbReference type="Pfam" id="PF13449">
    <property type="entry name" value="Phytase-like"/>
    <property type="match status" value="1"/>
</dbReference>
<dbReference type="InterPro" id="IPR011044">
    <property type="entry name" value="Quino_amine_DH_bsu"/>
</dbReference>
<evidence type="ECO:0000313" key="4">
    <source>
        <dbReference type="Proteomes" id="UP000071859"/>
    </source>
</evidence>
<dbReference type="Proteomes" id="UP000071859">
    <property type="component" value="Unassembled WGS sequence"/>
</dbReference>
<gene>
    <name evidence="3" type="ORF">AWB78_03668</name>
</gene>
<proteinExistence type="predicted"/>
<feature type="compositionally biased region" description="Polar residues" evidence="1">
    <location>
        <begin position="9"/>
        <end position="27"/>
    </location>
</feature>
<evidence type="ECO:0000259" key="2">
    <source>
        <dbReference type="Pfam" id="PF13449"/>
    </source>
</evidence>
<sequence>MARPRSTHRVTCTTGRSDNFTQAQPSTYPRDARFDPESICVARDGASVFISDEYGPCIYRFDRRTGERIAVYRVPASFAVTTLSPDGNDEIGQDASGRVANKGMEGLAISPDIANAQDVSQTSSESGLAPYALAKQPFLDIVKALWTTASRRTTSPRRSKASRSVRTCA</sequence>
<feature type="region of interest" description="Disordered" evidence="1">
    <location>
        <begin position="1"/>
        <end position="31"/>
    </location>
</feature>
<name>A0A158C9W5_9BURK</name>
<dbReference type="AlphaFoldDB" id="A0A158C9W5"/>
<evidence type="ECO:0000313" key="3">
    <source>
        <dbReference type="EMBL" id="SAK79143.1"/>
    </source>
</evidence>
<keyword evidence="4" id="KW-1185">Reference proteome</keyword>
<comment type="caution">
    <text evidence="3">The sequence shown here is derived from an EMBL/GenBank/DDBJ whole genome shotgun (WGS) entry which is preliminary data.</text>
</comment>
<feature type="domain" description="Phytase-like" evidence="2">
    <location>
        <begin position="20"/>
        <end position="112"/>
    </location>
</feature>
<dbReference type="InterPro" id="IPR027372">
    <property type="entry name" value="Phytase-like_dom"/>
</dbReference>
<dbReference type="RefSeq" id="WP_062606623.1">
    <property type="nucleotide sequence ID" value="NZ_FCOX02000018.1"/>
</dbReference>
<reference evidence="3" key="1">
    <citation type="submission" date="2016-01" db="EMBL/GenBank/DDBJ databases">
        <authorList>
            <person name="Peeters C."/>
        </authorList>
    </citation>
    <scope>NUCLEOTIDE SEQUENCE</scope>
    <source>
        <strain evidence="3">LMG 29321</strain>
    </source>
</reference>
<accession>A0A158C9W5</accession>
<evidence type="ECO:0000256" key="1">
    <source>
        <dbReference type="SAM" id="MobiDB-lite"/>
    </source>
</evidence>
<dbReference type="SUPFAM" id="SSF50969">
    <property type="entry name" value="YVTN repeat-like/Quinoprotein amine dehydrogenase"/>
    <property type="match status" value="1"/>
</dbReference>
<dbReference type="PANTHER" id="PTHR37957">
    <property type="entry name" value="BLR7070 PROTEIN"/>
    <property type="match status" value="1"/>
</dbReference>